<keyword evidence="3" id="KW-0804">Transcription</keyword>
<dbReference type="InterPro" id="IPR036388">
    <property type="entry name" value="WH-like_DNA-bd_sf"/>
</dbReference>
<dbReference type="PANTHER" id="PTHR33164">
    <property type="entry name" value="TRANSCRIPTIONAL REGULATOR, MARR FAMILY"/>
    <property type="match status" value="1"/>
</dbReference>
<evidence type="ECO:0000256" key="1">
    <source>
        <dbReference type="ARBA" id="ARBA00023015"/>
    </source>
</evidence>
<dbReference type="SMART" id="SM00347">
    <property type="entry name" value="HTH_MARR"/>
    <property type="match status" value="1"/>
</dbReference>
<dbReference type="PANTHER" id="PTHR33164:SF57">
    <property type="entry name" value="MARR-FAMILY TRANSCRIPTIONAL REGULATOR"/>
    <property type="match status" value="1"/>
</dbReference>
<keyword evidence="6" id="KW-1185">Reference proteome</keyword>
<dbReference type="SUPFAM" id="SSF46785">
    <property type="entry name" value="Winged helix' DNA-binding domain"/>
    <property type="match status" value="1"/>
</dbReference>
<gene>
    <name evidence="5" type="ORF">Pen02_71740</name>
</gene>
<accession>A0ABQ4EBY3</accession>
<dbReference type="InterPro" id="IPR023187">
    <property type="entry name" value="Tscrpt_reg_MarR-type_CS"/>
</dbReference>
<reference evidence="5 6" key="1">
    <citation type="submission" date="2021-01" db="EMBL/GenBank/DDBJ databases">
        <title>Whole genome shotgun sequence of Plantactinospora endophytica NBRC 110450.</title>
        <authorList>
            <person name="Komaki H."/>
            <person name="Tamura T."/>
        </authorList>
    </citation>
    <scope>NUCLEOTIDE SEQUENCE [LARGE SCALE GENOMIC DNA]</scope>
    <source>
        <strain evidence="5 6">NBRC 110450</strain>
    </source>
</reference>
<comment type="caution">
    <text evidence="5">The sequence shown here is derived from an EMBL/GenBank/DDBJ whole genome shotgun (WGS) entry which is preliminary data.</text>
</comment>
<sequence length="168" mass="18237">MDSSSVRHTELGDRLRDLMSALRLIRQRRAVERPAVPSGMVGMLLQIDGLADRTHGCHAKELADRSGLDPSTVSRAVAALVARGLVARRSDPADRRASFLVLTDDGRTALADAREWYGDLLGAALADWSPAEIDALTGALDRFVTDIQGSLDRRPGQINPQEKLEAAR</sequence>
<dbReference type="PROSITE" id="PS01117">
    <property type="entry name" value="HTH_MARR_1"/>
    <property type="match status" value="1"/>
</dbReference>
<dbReference type="PROSITE" id="PS50995">
    <property type="entry name" value="HTH_MARR_2"/>
    <property type="match status" value="1"/>
</dbReference>
<dbReference type="Proteomes" id="UP000646749">
    <property type="component" value="Unassembled WGS sequence"/>
</dbReference>
<dbReference type="Gene3D" id="1.10.10.10">
    <property type="entry name" value="Winged helix-like DNA-binding domain superfamily/Winged helix DNA-binding domain"/>
    <property type="match status" value="1"/>
</dbReference>
<evidence type="ECO:0000313" key="6">
    <source>
        <dbReference type="Proteomes" id="UP000646749"/>
    </source>
</evidence>
<evidence type="ECO:0000256" key="2">
    <source>
        <dbReference type="ARBA" id="ARBA00023125"/>
    </source>
</evidence>
<dbReference type="InterPro" id="IPR000835">
    <property type="entry name" value="HTH_MarR-typ"/>
</dbReference>
<keyword evidence="2" id="KW-0238">DNA-binding</keyword>
<dbReference type="InterPro" id="IPR039422">
    <property type="entry name" value="MarR/SlyA-like"/>
</dbReference>
<dbReference type="InterPro" id="IPR036390">
    <property type="entry name" value="WH_DNA-bd_sf"/>
</dbReference>
<proteinExistence type="predicted"/>
<keyword evidence="1" id="KW-0805">Transcription regulation</keyword>
<dbReference type="RefSeq" id="WP_203870591.1">
    <property type="nucleotide sequence ID" value="NZ_BONW01000042.1"/>
</dbReference>
<evidence type="ECO:0000313" key="5">
    <source>
        <dbReference type="EMBL" id="GIG92238.1"/>
    </source>
</evidence>
<dbReference type="Pfam" id="PF12802">
    <property type="entry name" value="MarR_2"/>
    <property type="match status" value="1"/>
</dbReference>
<name>A0ABQ4EBY3_9ACTN</name>
<evidence type="ECO:0000256" key="3">
    <source>
        <dbReference type="ARBA" id="ARBA00023163"/>
    </source>
</evidence>
<evidence type="ECO:0000259" key="4">
    <source>
        <dbReference type="PROSITE" id="PS50995"/>
    </source>
</evidence>
<feature type="domain" description="HTH marR-type" evidence="4">
    <location>
        <begin position="8"/>
        <end position="145"/>
    </location>
</feature>
<organism evidence="5 6">
    <name type="scientific">Plantactinospora endophytica</name>
    <dbReference type="NCBI Taxonomy" id="673535"/>
    <lineage>
        <taxon>Bacteria</taxon>
        <taxon>Bacillati</taxon>
        <taxon>Actinomycetota</taxon>
        <taxon>Actinomycetes</taxon>
        <taxon>Micromonosporales</taxon>
        <taxon>Micromonosporaceae</taxon>
        <taxon>Plantactinospora</taxon>
    </lineage>
</organism>
<protein>
    <recommendedName>
        <fullName evidence="4">HTH marR-type domain-containing protein</fullName>
    </recommendedName>
</protein>
<dbReference type="EMBL" id="BONW01000042">
    <property type="protein sequence ID" value="GIG92238.1"/>
    <property type="molecule type" value="Genomic_DNA"/>
</dbReference>